<dbReference type="AlphaFoldDB" id="A0ABD2QI87"/>
<proteinExistence type="predicted"/>
<protein>
    <submittedName>
        <fullName evidence="2">Uncharacterized protein</fullName>
    </submittedName>
</protein>
<evidence type="ECO:0000313" key="3">
    <source>
        <dbReference type="Proteomes" id="UP001626550"/>
    </source>
</evidence>
<dbReference type="Proteomes" id="UP001626550">
    <property type="component" value="Unassembled WGS sequence"/>
</dbReference>
<gene>
    <name evidence="2" type="ORF">Ciccas_002092</name>
</gene>
<organism evidence="2 3">
    <name type="scientific">Cichlidogyrus casuarinus</name>
    <dbReference type="NCBI Taxonomy" id="1844966"/>
    <lineage>
        <taxon>Eukaryota</taxon>
        <taxon>Metazoa</taxon>
        <taxon>Spiralia</taxon>
        <taxon>Lophotrochozoa</taxon>
        <taxon>Platyhelminthes</taxon>
        <taxon>Monogenea</taxon>
        <taxon>Monopisthocotylea</taxon>
        <taxon>Dactylogyridea</taxon>
        <taxon>Ancyrocephalidae</taxon>
        <taxon>Cichlidogyrus</taxon>
    </lineage>
</organism>
<accession>A0ABD2QI87</accession>
<feature type="non-terminal residue" evidence="2">
    <location>
        <position position="1"/>
    </location>
</feature>
<evidence type="ECO:0000256" key="1">
    <source>
        <dbReference type="SAM" id="MobiDB-lite"/>
    </source>
</evidence>
<feature type="non-terminal residue" evidence="2">
    <location>
        <position position="72"/>
    </location>
</feature>
<comment type="caution">
    <text evidence="2">The sequence shown here is derived from an EMBL/GenBank/DDBJ whole genome shotgun (WGS) entry which is preliminary data.</text>
</comment>
<dbReference type="EMBL" id="JBJKFK010000155">
    <property type="protein sequence ID" value="KAL3319244.1"/>
    <property type="molecule type" value="Genomic_DNA"/>
</dbReference>
<evidence type="ECO:0000313" key="2">
    <source>
        <dbReference type="EMBL" id="KAL3319244.1"/>
    </source>
</evidence>
<feature type="region of interest" description="Disordered" evidence="1">
    <location>
        <begin position="48"/>
        <end position="72"/>
    </location>
</feature>
<name>A0ABD2QI87_9PLAT</name>
<sequence length="72" mass="7541">ENLRCSLSQLFAALGASFTRPSPSHCCVAIGRDVAKGAASGPVLPPESFSSCEGLPERDKPFAIDDSYNLVS</sequence>
<keyword evidence="3" id="KW-1185">Reference proteome</keyword>
<reference evidence="2 3" key="1">
    <citation type="submission" date="2024-11" db="EMBL/GenBank/DDBJ databases">
        <title>Adaptive evolution of stress response genes in parasites aligns with host niche diversity.</title>
        <authorList>
            <person name="Hahn C."/>
            <person name="Resl P."/>
        </authorList>
    </citation>
    <scope>NUCLEOTIDE SEQUENCE [LARGE SCALE GENOMIC DNA]</scope>
    <source>
        <strain evidence="2">EGGRZ-B1_66</strain>
        <tissue evidence="2">Body</tissue>
    </source>
</reference>